<dbReference type="Gene3D" id="2.130.10.10">
    <property type="entry name" value="YVTN repeat-like/Quinoprotein amine dehydrogenase"/>
    <property type="match status" value="2"/>
</dbReference>
<dbReference type="PANTHER" id="PTHR19877:SF13">
    <property type="entry name" value="SERINE-THREONINE KINASE RECEPTOR-ASSOCIATED PROTEIN"/>
    <property type="match status" value="1"/>
</dbReference>
<accession>A0A074YD18</accession>
<dbReference type="PROSITE" id="PS50294">
    <property type="entry name" value="WD_REPEATS_REGION"/>
    <property type="match status" value="2"/>
</dbReference>
<dbReference type="OrthoDB" id="408728at2759"/>
<keyword evidence="1 7" id="KW-0853">WD repeat</keyword>
<keyword evidence="3" id="KW-0677">Repeat</keyword>
<evidence type="ECO:0000256" key="2">
    <source>
        <dbReference type="ARBA" id="ARBA00022664"/>
    </source>
</evidence>
<dbReference type="GeneID" id="25371175"/>
<dbReference type="GO" id="GO:0003723">
    <property type="term" value="F:RNA binding"/>
    <property type="evidence" value="ECO:0007669"/>
    <property type="project" value="TreeGrafter"/>
</dbReference>
<evidence type="ECO:0000256" key="3">
    <source>
        <dbReference type="ARBA" id="ARBA00022737"/>
    </source>
</evidence>
<evidence type="ECO:0000256" key="5">
    <source>
        <dbReference type="ARBA" id="ARBA00038394"/>
    </source>
</evidence>
<protein>
    <recommendedName>
        <fullName evidence="6">Serine-threonine kinase receptor-associated protein</fullName>
    </recommendedName>
</protein>
<gene>
    <name evidence="8" type="ORF">AUEXF2481DRAFT_73300</name>
</gene>
<dbReference type="PROSITE" id="PS50082">
    <property type="entry name" value="WD_REPEATS_2"/>
    <property type="match status" value="3"/>
</dbReference>
<dbReference type="PANTHER" id="PTHR19877">
    <property type="entry name" value="EUKARYOTIC TRANSLATION INITIATION FACTOR 3 SUBUNIT I"/>
    <property type="match status" value="1"/>
</dbReference>
<evidence type="ECO:0000313" key="8">
    <source>
        <dbReference type="EMBL" id="KEQ95678.1"/>
    </source>
</evidence>
<keyword evidence="9" id="KW-1185">Reference proteome</keyword>
<evidence type="ECO:0000256" key="6">
    <source>
        <dbReference type="ARBA" id="ARBA00040390"/>
    </source>
</evidence>
<dbReference type="PRINTS" id="PR00320">
    <property type="entry name" value="GPROTEINBRPT"/>
</dbReference>
<dbReference type="InterPro" id="IPR001680">
    <property type="entry name" value="WD40_rpt"/>
</dbReference>
<dbReference type="GO" id="GO:0000387">
    <property type="term" value="P:spliceosomal snRNP assembly"/>
    <property type="evidence" value="ECO:0007669"/>
    <property type="project" value="TreeGrafter"/>
</dbReference>
<dbReference type="STRING" id="1043005.A0A074YD18"/>
<proteinExistence type="inferred from homology"/>
<dbReference type="InterPro" id="IPR020472">
    <property type="entry name" value="WD40_PAC1"/>
</dbReference>
<dbReference type="InterPro" id="IPR015943">
    <property type="entry name" value="WD40/YVTN_repeat-like_dom_sf"/>
</dbReference>
<feature type="repeat" description="WD" evidence="7">
    <location>
        <begin position="298"/>
        <end position="333"/>
    </location>
</feature>
<comment type="similarity">
    <text evidence="5">Belongs to the WD repeat STRAP family.</text>
</comment>
<dbReference type="HOGENOM" id="CLU_000288_57_6_1"/>
<organism evidence="8 9">
    <name type="scientific">Aureobasidium subglaciale (strain EXF-2481)</name>
    <name type="common">Aureobasidium pullulans var. subglaciale</name>
    <dbReference type="NCBI Taxonomy" id="1043005"/>
    <lineage>
        <taxon>Eukaryota</taxon>
        <taxon>Fungi</taxon>
        <taxon>Dikarya</taxon>
        <taxon>Ascomycota</taxon>
        <taxon>Pezizomycotina</taxon>
        <taxon>Dothideomycetes</taxon>
        <taxon>Dothideomycetidae</taxon>
        <taxon>Dothideales</taxon>
        <taxon>Saccotheciaceae</taxon>
        <taxon>Aureobasidium</taxon>
    </lineage>
</organism>
<keyword evidence="4" id="KW-0508">mRNA splicing</keyword>
<dbReference type="RefSeq" id="XP_013344285.1">
    <property type="nucleotide sequence ID" value="XM_013488831.1"/>
</dbReference>
<evidence type="ECO:0000256" key="7">
    <source>
        <dbReference type="PROSITE-ProRule" id="PRU00221"/>
    </source>
</evidence>
<dbReference type="OMA" id="DGFYGLW"/>
<dbReference type="SUPFAM" id="SSF50978">
    <property type="entry name" value="WD40 repeat-like"/>
    <property type="match status" value="1"/>
</dbReference>
<dbReference type="SMART" id="SM00320">
    <property type="entry name" value="WD40"/>
    <property type="match status" value="6"/>
</dbReference>
<evidence type="ECO:0000256" key="1">
    <source>
        <dbReference type="ARBA" id="ARBA00022574"/>
    </source>
</evidence>
<dbReference type="CDD" id="cd00200">
    <property type="entry name" value="WD40"/>
    <property type="match status" value="1"/>
</dbReference>
<dbReference type="Proteomes" id="UP000030641">
    <property type="component" value="Unassembled WGS sequence"/>
</dbReference>
<evidence type="ECO:0000256" key="4">
    <source>
        <dbReference type="ARBA" id="ARBA00023187"/>
    </source>
</evidence>
<name>A0A074YD18_AURSE</name>
<dbReference type="InterPro" id="IPR036322">
    <property type="entry name" value="WD40_repeat_dom_sf"/>
</dbReference>
<sequence>MATGTKSKTSKVVPLTCHGHSRPITHISFSSLSPASVSSSQPQYYLISACKDNNPMLRDGLTGDWIGTFVGHKGAVWSARVSADGSLAATGSADFSAKVWDTFTGEQLHTLQHNHIVRAVAFPALQDRPTSLATGGMEKKLRIWDLTRAGVANGAPAGDECYEVGAGEHGQTIKSIVWSAANPNVLTTACDDKTLRWWDLRSRSAIATHEVDGTIGSCELNSSILDGSANGTLSVAAGKTVYFFDGARPGALLDSKTLDQEIASVAVCGSQRRFVTGSARDTFVRVWDLDSGAEIETRKGHHGPVWTSAFSPDGKLYATGSEDGTIKLWKATSESYGLWK</sequence>
<feature type="repeat" description="WD" evidence="7">
    <location>
        <begin position="69"/>
        <end position="110"/>
    </location>
</feature>
<dbReference type="EMBL" id="KL584758">
    <property type="protein sequence ID" value="KEQ95678.1"/>
    <property type="molecule type" value="Genomic_DNA"/>
</dbReference>
<dbReference type="Pfam" id="PF00400">
    <property type="entry name" value="WD40"/>
    <property type="match status" value="5"/>
</dbReference>
<keyword evidence="2" id="KW-0507">mRNA processing</keyword>
<reference evidence="8 9" key="1">
    <citation type="journal article" date="2014" name="BMC Genomics">
        <title>Genome sequencing of four Aureobasidium pullulans varieties: biotechnological potential, stress tolerance, and description of new species.</title>
        <authorList>
            <person name="Gostin Ar C."/>
            <person name="Ohm R.A."/>
            <person name="Kogej T."/>
            <person name="Sonjak S."/>
            <person name="Turk M."/>
            <person name="Zajc J."/>
            <person name="Zalar P."/>
            <person name="Grube M."/>
            <person name="Sun H."/>
            <person name="Han J."/>
            <person name="Sharma A."/>
            <person name="Chiniquy J."/>
            <person name="Ngan C.Y."/>
            <person name="Lipzen A."/>
            <person name="Barry K."/>
            <person name="Grigoriev I.V."/>
            <person name="Gunde-Cimerman N."/>
        </authorList>
    </citation>
    <scope>NUCLEOTIDE SEQUENCE [LARGE SCALE GENOMIC DNA]</scope>
    <source>
        <strain evidence="8 9">EXF-2481</strain>
    </source>
</reference>
<dbReference type="InParanoid" id="A0A074YD18"/>
<feature type="repeat" description="WD" evidence="7">
    <location>
        <begin position="166"/>
        <end position="208"/>
    </location>
</feature>
<dbReference type="GO" id="GO:0032797">
    <property type="term" value="C:SMN complex"/>
    <property type="evidence" value="ECO:0007669"/>
    <property type="project" value="TreeGrafter"/>
</dbReference>
<dbReference type="AlphaFoldDB" id="A0A074YD18"/>
<evidence type="ECO:0000313" key="9">
    <source>
        <dbReference type="Proteomes" id="UP000030641"/>
    </source>
</evidence>